<keyword evidence="2 5" id="KW-0812">Transmembrane</keyword>
<protein>
    <recommendedName>
        <fullName evidence="6">ABC-2 type transporter transmembrane domain-containing protein</fullName>
    </recommendedName>
</protein>
<dbReference type="AlphaFoldDB" id="A0AAN8V2Q1"/>
<sequence length="366" mass="41266">MVVFGIGKKKENPMAVIGGKGQLMASRLHLSGLLEICLCEARELVLFATDGAAEIPVGAAFLLIFGAVLYPMARLHPTLSRFGKFRGIVTVESFAASAIGLTVGAMVPSTEASNGCRPISYDKNLHELEHQMARAIFFRDRGVRDTVIAQSRVILFWYCTTYLLKKNNPKYQLLEPPLEQIQPNLQLEPPLEQIQPNLQLEPLDTDKEEAYPQPETRLLVQVNPTQNLELTTNDQVLPFIFEGHRKMVKVLASRRDPYGREYDGQKVDENMIVLRKRIHEMKIAENDYVAPSHWMDWEKKYYYGNYDSDICEAVGMLQSKLMNTRPSLALGLVALVALSVPTSTVLLGFHLMKMINTMILAGFFHL</sequence>
<dbReference type="PANTHER" id="PTHR33782">
    <property type="entry name" value="OS01G0121600 PROTEIN"/>
    <property type="match status" value="1"/>
</dbReference>
<dbReference type="Proteomes" id="UP001370490">
    <property type="component" value="Unassembled WGS sequence"/>
</dbReference>
<feature type="transmembrane region" description="Helical" evidence="5">
    <location>
        <begin position="55"/>
        <end position="73"/>
    </location>
</feature>
<feature type="transmembrane region" description="Helical" evidence="5">
    <location>
        <begin position="85"/>
        <end position="107"/>
    </location>
</feature>
<dbReference type="Pfam" id="PF01061">
    <property type="entry name" value="ABC2_membrane"/>
    <property type="match status" value="1"/>
</dbReference>
<dbReference type="GO" id="GO:0016020">
    <property type="term" value="C:membrane"/>
    <property type="evidence" value="ECO:0007669"/>
    <property type="project" value="UniProtKB-SubCell"/>
</dbReference>
<gene>
    <name evidence="7" type="ORF">RJ641_012733</name>
</gene>
<evidence type="ECO:0000256" key="2">
    <source>
        <dbReference type="ARBA" id="ARBA00022692"/>
    </source>
</evidence>
<keyword evidence="4 5" id="KW-0472">Membrane</keyword>
<evidence type="ECO:0000313" key="8">
    <source>
        <dbReference type="Proteomes" id="UP001370490"/>
    </source>
</evidence>
<evidence type="ECO:0000313" key="7">
    <source>
        <dbReference type="EMBL" id="KAK6922226.1"/>
    </source>
</evidence>
<evidence type="ECO:0000259" key="6">
    <source>
        <dbReference type="Pfam" id="PF01061"/>
    </source>
</evidence>
<comment type="subcellular location">
    <subcellularLocation>
        <location evidence="1">Membrane</location>
        <topology evidence="1">Multi-pass membrane protein</topology>
    </subcellularLocation>
</comment>
<feature type="domain" description="ABC-2 type transporter transmembrane" evidence="6">
    <location>
        <begin position="53"/>
        <end position="114"/>
    </location>
</feature>
<accession>A0AAN8V2Q1</accession>
<proteinExistence type="predicted"/>
<keyword evidence="8" id="KW-1185">Reference proteome</keyword>
<reference evidence="7 8" key="1">
    <citation type="submission" date="2023-12" db="EMBL/GenBank/DDBJ databases">
        <title>A high-quality genome assembly for Dillenia turbinata (Dilleniales).</title>
        <authorList>
            <person name="Chanderbali A."/>
        </authorList>
    </citation>
    <scope>NUCLEOTIDE SEQUENCE [LARGE SCALE GENOMIC DNA]</scope>
    <source>
        <strain evidence="7">LSX21</strain>
        <tissue evidence="7">Leaf</tissue>
    </source>
</reference>
<dbReference type="EMBL" id="JBAMMX010000019">
    <property type="protein sequence ID" value="KAK6922226.1"/>
    <property type="molecule type" value="Genomic_DNA"/>
</dbReference>
<name>A0AAN8V2Q1_9MAGN</name>
<feature type="transmembrane region" description="Helical" evidence="5">
    <location>
        <begin position="328"/>
        <end position="349"/>
    </location>
</feature>
<keyword evidence="3 5" id="KW-1133">Transmembrane helix</keyword>
<dbReference type="GO" id="GO:0140359">
    <property type="term" value="F:ABC-type transporter activity"/>
    <property type="evidence" value="ECO:0007669"/>
    <property type="project" value="InterPro"/>
</dbReference>
<evidence type="ECO:0000256" key="3">
    <source>
        <dbReference type="ARBA" id="ARBA00022989"/>
    </source>
</evidence>
<evidence type="ECO:0000256" key="1">
    <source>
        <dbReference type="ARBA" id="ARBA00004141"/>
    </source>
</evidence>
<dbReference type="PANTHER" id="PTHR33782:SF5">
    <property type="entry name" value="MEDIATOR OF RNA POLYMERASE II TRANSCRIPTION SUBUNIT"/>
    <property type="match status" value="1"/>
</dbReference>
<comment type="caution">
    <text evidence="7">The sequence shown here is derived from an EMBL/GenBank/DDBJ whole genome shotgun (WGS) entry which is preliminary data.</text>
</comment>
<organism evidence="7 8">
    <name type="scientific">Dillenia turbinata</name>
    <dbReference type="NCBI Taxonomy" id="194707"/>
    <lineage>
        <taxon>Eukaryota</taxon>
        <taxon>Viridiplantae</taxon>
        <taxon>Streptophyta</taxon>
        <taxon>Embryophyta</taxon>
        <taxon>Tracheophyta</taxon>
        <taxon>Spermatophyta</taxon>
        <taxon>Magnoliopsida</taxon>
        <taxon>eudicotyledons</taxon>
        <taxon>Gunneridae</taxon>
        <taxon>Pentapetalae</taxon>
        <taxon>Dilleniales</taxon>
        <taxon>Dilleniaceae</taxon>
        <taxon>Dillenia</taxon>
    </lineage>
</organism>
<dbReference type="InterPro" id="IPR013525">
    <property type="entry name" value="ABC2_TM"/>
</dbReference>
<evidence type="ECO:0000256" key="4">
    <source>
        <dbReference type="ARBA" id="ARBA00023136"/>
    </source>
</evidence>
<evidence type="ECO:0000256" key="5">
    <source>
        <dbReference type="SAM" id="Phobius"/>
    </source>
</evidence>